<dbReference type="InterPro" id="IPR001342">
    <property type="entry name" value="HDH_cat"/>
</dbReference>
<comment type="pathway">
    <text evidence="1 13">Amino-acid biosynthesis; L-threonine biosynthesis; L-threonine from L-aspartate: step 3/5.</text>
</comment>
<keyword evidence="18" id="KW-1185">Reference proteome</keyword>
<feature type="binding site" evidence="12">
    <location>
        <position position="109"/>
    </location>
    <ligand>
        <name>NADPH</name>
        <dbReference type="ChEBI" id="CHEBI:57783"/>
    </ligand>
</feature>
<evidence type="ECO:0000259" key="16">
    <source>
        <dbReference type="PROSITE" id="PS51671"/>
    </source>
</evidence>
<dbReference type="Gene3D" id="3.40.50.720">
    <property type="entry name" value="NAD(P)-binding Rossmann-like Domain"/>
    <property type="match status" value="1"/>
</dbReference>
<dbReference type="SUPFAM" id="SSF55347">
    <property type="entry name" value="Glyceraldehyde-3-phosphate dehydrogenase-like, C-terminal domain"/>
    <property type="match status" value="1"/>
</dbReference>
<dbReference type="GO" id="GO:0009088">
    <property type="term" value="P:threonine biosynthetic process"/>
    <property type="evidence" value="ECO:0007669"/>
    <property type="project" value="UniProtKB-UniPathway"/>
</dbReference>
<dbReference type="Pfam" id="PF00742">
    <property type="entry name" value="Homoserine_dh"/>
    <property type="match status" value="1"/>
</dbReference>
<feature type="binding site" evidence="12">
    <location>
        <position position="194"/>
    </location>
    <ligand>
        <name>L-homoserine</name>
        <dbReference type="ChEBI" id="CHEBI:57476"/>
    </ligand>
</feature>
<gene>
    <name evidence="17" type="ordered locus">LFE_1122</name>
</gene>
<dbReference type="PANTHER" id="PTHR43331:SF1">
    <property type="entry name" value="HOMOSERINE DEHYDROGENASE"/>
    <property type="match status" value="1"/>
</dbReference>
<feature type="transmembrane region" description="Helical" evidence="15">
    <location>
        <begin position="7"/>
        <end position="27"/>
    </location>
</feature>
<evidence type="ECO:0000313" key="18">
    <source>
        <dbReference type="Proteomes" id="UP000007382"/>
    </source>
</evidence>
<dbReference type="EMBL" id="AP012342">
    <property type="protein sequence ID" value="BAM06814.1"/>
    <property type="molecule type" value="Genomic_DNA"/>
</dbReference>
<dbReference type="PATRIC" id="fig|1162668.3.peg.1303"/>
<comment type="catalytic activity">
    <reaction evidence="13">
        <text>L-homoserine + NADP(+) = L-aspartate 4-semialdehyde + NADPH + H(+)</text>
        <dbReference type="Rhea" id="RHEA:15761"/>
        <dbReference type="ChEBI" id="CHEBI:15378"/>
        <dbReference type="ChEBI" id="CHEBI:57476"/>
        <dbReference type="ChEBI" id="CHEBI:57783"/>
        <dbReference type="ChEBI" id="CHEBI:58349"/>
        <dbReference type="ChEBI" id="CHEBI:537519"/>
        <dbReference type="EC" id="1.1.1.3"/>
    </reaction>
</comment>
<keyword evidence="7 13" id="KW-0791">Threonine biosynthesis</keyword>
<dbReference type="Pfam" id="PF01842">
    <property type="entry name" value="ACT"/>
    <property type="match status" value="1"/>
</dbReference>
<dbReference type="CDD" id="cd04881">
    <property type="entry name" value="ACT_HSDH-Hom"/>
    <property type="match status" value="1"/>
</dbReference>
<evidence type="ECO:0000256" key="4">
    <source>
        <dbReference type="ARBA" id="ARBA00013213"/>
    </source>
</evidence>
<keyword evidence="15" id="KW-0472">Membrane</keyword>
<evidence type="ECO:0000256" key="5">
    <source>
        <dbReference type="ARBA" id="ARBA00013376"/>
    </source>
</evidence>
<feature type="domain" description="ACT" evidence="16">
    <location>
        <begin position="359"/>
        <end position="434"/>
    </location>
</feature>
<feature type="binding site" evidence="12">
    <location>
        <begin position="13"/>
        <end position="20"/>
    </location>
    <ligand>
        <name>NADP(+)</name>
        <dbReference type="ChEBI" id="CHEBI:58349"/>
    </ligand>
</feature>
<name>I0ING5_LEPFC</name>
<evidence type="ECO:0000256" key="14">
    <source>
        <dbReference type="RuleBase" id="RU004171"/>
    </source>
</evidence>
<dbReference type="GO" id="GO:0050661">
    <property type="term" value="F:NADP binding"/>
    <property type="evidence" value="ECO:0007669"/>
    <property type="project" value="InterPro"/>
</dbReference>
<dbReference type="UniPathway" id="UPA00050">
    <property type="reaction ID" value="UER00063"/>
</dbReference>
<dbReference type="Pfam" id="PF03447">
    <property type="entry name" value="NAD_binding_3"/>
    <property type="match status" value="1"/>
</dbReference>
<dbReference type="NCBIfam" id="NF004976">
    <property type="entry name" value="PRK06349.1"/>
    <property type="match status" value="1"/>
</dbReference>
<keyword evidence="15" id="KW-1133">Transmembrane helix</keyword>
<feature type="active site" description="Proton donor" evidence="11">
    <location>
        <position position="209"/>
    </location>
</feature>
<evidence type="ECO:0000256" key="3">
    <source>
        <dbReference type="ARBA" id="ARBA00006753"/>
    </source>
</evidence>
<dbReference type="InterPro" id="IPR002912">
    <property type="entry name" value="ACT_dom"/>
</dbReference>
<comment type="similarity">
    <text evidence="3 14">Belongs to the homoserine dehydrogenase family.</text>
</comment>
<organism evidence="17 18">
    <name type="scientific">Leptospirillum ferrooxidans (strain C2-3)</name>
    <dbReference type="NCBI Taxonomy" id="1162668"/>
    <lineage>
        <taxon>Bacteria</taxon>
        <taxon>Pseudomonadati</taxon>
        <taxon>Nitrospirota</taxon>
        <taxon>Nitrospiria</taxon>
        <taxon>Nitrospirales</taxon>
        <taxon>Nitrospiraceae</taxon>
        <taxon>Leptospirillum</taxon>
    </lineage>
</organism>
<dbReference type="InterPro" id="IPR016204">
    <property type="entry name" value="HDH"/>
</dbReference>
<dbReference type="AlphaFoldDB" id="I0ING5"/>
<dbReference type="eggNOG" id="COG0460">
    <property type="taxonomic scope" value="Bacteria"/>
</dbReference>
<dbReference type="GO" id="GO:0004412">
    <property type="term" value="F:homoserine dehydrogenase activity"/>
    <property type="evidence" value="ECO:0007669"/>
    <property type="project" value="UniProtKB-EC"/>
</dbReference>
<evidence type="ECO:0000256" key="7">
    <source>
        <dbReference type="ARBA" id="ARBA00022697"/>
    </source>
</evidence>
<evidence type="ECO:0000313" key="17">
    <source>
        <dbReference type="EMBL" id="BAM06814.1"/>
    </source>
</evidence>
<keyword evidence="6 13" id="KW-0028">Amino-acid biosynthesis</keyword>
<dbReference type="HOGENOM" id="CLU_009116_1_0_0"/>
<dbReference type="PROSITE" id="PS51671">
    <property type="entry name" value="ACT"/>
    <property type="match status" value="1"/>
</dbReference>
<keyword evidence="15" id="KW-0812">Transmembrane</keyword>
<dbReference type="RefSeq" id="WP_014449304.1">
    <property type="nucleotide sequence ID" value="NC_017094.1"/>
</dbReference>
<accession>I0ING5</accession>
<comment type="pathway">
    <text evidence="2 13">Amino-acid biosynthesis; L-methionine biosynthesis via de novo pathway; L-homoserine from L-aspartate: step 3/3.</text>
</comment>
<evidence type="ECO:0000256" key="15">
    <source>
        <dbReference type="SAM" id="Phobius"/>
    </source>
</evidence>
<dbReference type="SUPFAM" id="SSF51735">
    <property type="entry name" value="NAD(P)-binding Rossmann-fold domains"/>
    <property type="match status" value="1"/>
</dbReference>
<reference evidence="18" key="2">
    <citation type="submission" date="2012-03" db="EMBL/GenBank/DDBJ databases">
        <title>The complete genome sequence of the pioneer microbe on fresh volcanic deposit, Leptospirillum ferrooxidans strain C2-3.</title>
        <authorList>
            <person name="Fujimura R."/>
            <person name="Sato Y."/>
            <person name="Nishizawa T."/>
            <person name="Nanba K."/>
            <person name="Oshima K."/>
            <person name="Hattori M."/>
            <person name="Kamijo T."/>
            <person name="Ohta H."/>
        </authorList>
    </citation>
    <scope>NUCLEOTIDE SEQUENCE [LARGE SCALE GENOMIC DNA]</scope>
    <source>
        <strain evidence="18">C2-3</strain>
    </source>
</reference>
<keyword evidence="10 13" id="KW-0486">Methionine biosynthesis</keyword>
<evidence type="ECO:0000256" key="11">
    <source>
        <dbReference type="PIRSR" id="PIRSR000098-1"/>
    </source>
</evidence>
<evidence type="ECO:0000256" key="6">
    <source>
        <dbReference type="ARBA" id="ARBA00022605"/>
    </source>
</evidence>
<dbReference type="InterPro" id="IPR019811">
    <property type="entry name" value="HDH_CS"/>
</dbReference>
<dbReference type="FunFam" id="3.30.360.10:FF:000005">
    <property type="entry name" value="Homoserine dehydrogenase"/>
    <property type="match status" value="1"/>
</dbReference>
<dbReference type="STRING" id="1162668.LFE_1122"/>
<evidence type="ECO:0000256" key="12">
    <source>
        <dbReference type="PIRSR" id="PIRSR000098-2"/>
    </source>
</evidence>
<dbReference type="PROSITE" id="PS01042">
    <property type="entry name" value="HOMOSER_DHGENASE"/>
    <property type="match status" value="1"/>
</dbReference>
<evidence type="ECO:0000256" key="2">
    <source>
        <dbReference type="ARBA" id="ARBA00005062"/>
    </source>
</evidence>
<dbReference type="InterPro" id="IPR045865">
    <property type="entry name" value="ACT-like_dom_sf"/>
</dbReference>
<dbReference type="Gene3D" id="3.30.360.10">
    <property type="entry name" value="Dihydrodipicolinate Reductase, domain 2"/>
    <property type="match status" value="1"/>
</dbReference>
<sequence>MSAIKKPVVIGLIGAGTVGSGLIQLFLREKELLEQRLGFPLVLSSIADRSIHSLKMDGLSQFKLTTDPMDVISDPEVQIVIELIGGIEPAKTFLLDAINRGKSVVTANKALLALHGEELFSAVRTHGVDIAFEGAVCGGIPILRALREGIGGDRVLSLKGIINGTSNYILTKMTEDRISFSEALSQAQSLGYAEADPTFDVDGMDAAHKLAILGTLSFGVPIPFSEIPVDGIRGINELDIEFGRELGYVLKLLGIAKDHGTSVDLRVHPAFLPEESLLAKVDGVFNAVEVTGRALGTALFYGRGAGADPTASAVMGDILELARGIHSECTLQVPPLGFSWDARHPRPMTPRSEVKSEYYLRFMAHDRPGTLSFLSGILGEHGISIESVIQKGRKKGGSVPVVILTYTATQASIQSALEIIDHSHHVTEPTVLIHVERVSE</sequence>
<reference evidence="17 18" key="1">
    <citation type="journal article" date="2012" name="J. Bacteriol.">
        <title>Complete Genome Sequence of Leptospirillum ferrooxidans Strain C2-3, Isolated from a Fresh Volcanic Ash Deposit on the Island of Miyake, Japan.</title>
        <authorList>
            <person name="Fujimura R."/>
            <person name="Sato Y."/>
            <person name="Nishizawa T."/>
            <person name="Oshima K."/>
            <person name="Kim S.-W."/>
            <person name="Hattori M."/>
            <person name="Kamijo T."/>
            <person name="Ohta H."/>
        </authorList>
    </citation>
    <scope>NUCLEOTIDE SEQUENCE [LARGE SCALE GENOMIC DNA]</scope>
    <source>
        <strain evidence="17 18">C2-3</strain>
    </source>
</reference>
<evidence type="ECO:0000256" key="13">
    <source>
        <dbReference type="RuleBase" id="RU000579"/>
    </source>
</evidence>
<dbReference type="PIRSF" id="PIRSF000098">
    <property type="entry name" value="Homoser_dehydrog"/>
    <property type="match status" value="1"/>
</dbReference>
<keyword evidence="8 12" id="KW-0521">NADP</keyword>
<dbReference type="KEGG" id="lfc:LFE_1122"/>
<evidence type="ECO:0000256" key="10">
    <source>
        <dbReference type="ARBA" id="ARBA00023167"/>
    </source>
</evidence>
<dbReference type="Gene3D" id="3.30.70.260">
    <property type="match status" value="1"/>
</dbReference>
<dbReference type="UniPathway" id="UPA00051">
    <property type="reaction ID" value="UER00465"/>
</dbReference>
<dbReference type="SUPFAM" id="SSF55021">
    <property type="entry name" value="ACT-like"/>
    <property type="match status" value="1"/>
</dbReference>
<dbReference type="EC" id="1.1.1.3" evidence="4 13"/>
<protein>
    <recommendedName>
        <fullName evidence="5 13">Homoserine dehydrogenase</fullName>
        <ecNumber evidence="4 13">1.1.1.3</ecNumber>
    </recommendedName>
</protein>
<dbReference type="Proteomes" id="UP000007382">
    <property type="component" value="Chromosome"/>
</dbReference>
<dbReference type="InterPro" id="IPR036291">
    <property type="entry name" value="NAD(P)-bd_dom_sf"/>
</dbReference>
<proteinExistence type="inferred from homology"/>
<dbReference type="GO" id="GO:0009086">
    <property type="term" value="P:methionine biosynthetic process"/>
    <property type="evidence" value="ECO:0007669"/>
    <property type="project" value="UniProtKB-KW"/>
</dbReference>
<evidence type="ECO:0000256" key="8">
    <source>
        <dbReference type="ARBA" id="ARBA00022857"/>
    </source>
</evidence>
<dbReference type="InterPro" id="IPR005106">
    <property type="entry name" value="Asp/hSer_DH_NAD-bd"/>
</dbReference>
<evidence type="ECO:0000256" key="1">
    <source>
        <dbReference type="ARBA" id="ARBA00005056"/>
    </source>
</evidence>
<keyword evidence="9 13" id="KW-0560">Oxidoreductase</keyword>
<dbReference type="OrthoDB" id="9808167at2"/>
<dbReference type="PANTHER" id="PTHR43331">
    <property type="entry name" value="HOMOSERINE DEHYDROGENASE"/>
    <property type="match status" value="1"/>
</dbReference>
<evidence type="ECO:0000256" key="9">
    <source>
        <dbReference type="ARBA" id="ARBA00023002"/>
    </source>
</evidence>